<dbReference type="PANTHER" id="PTHR43477">
    <property type="entry name" value="DIHYDROANTICAPSIN 7-DEHYDROGENASE"/>
    <property type="match status" value="1"/>
</dbReference>
<proteinExistence type="inferred from homology"/>
<dbReference type="SUPFAM" id="SSF51735">
    <property type="entry name" value="NAD(P)-binding Rossmann-fold domains"/>
    <property type="match status" value="1"/>
</dbReference>
<dbReference type="GO" id="GO:0016491">
    <property type="term" value="F:oxidoreductase activity"/>
    <property type="evidence" value="ECO:0007669"/>
    <property type="project" value="UniProtKB-KW"/>
</dbReference>
<dbReference type="InterPro" id="IPR057571">
    <property type="entry name" value="SDR_PhqE-like"/>
</dbReference>
<dbReference type="Proteomes" id="UP000799424">
    <property type="component" value="Unassembled WGS sequence"/>
</dbReference>
<evidence type="ECO:0000256" key="3">
    <source>
        <dbReference type="ARBA" id="ARBA00023002"/>
    </source>
</evidence>
<name>A0A6A6ZMG4_9PLEO</name>
<evidence type="ECO:0000256" key="1">
    <source>
        <dbReference type="ARBA" id="ARBA00006484"/>
    </source>
</evidence>
<dbReference type="PRINTS" id="PR00081">
    <property type="entry name" value="GDHRDH"/>
</dbReference>
<evidence type="ECO:0000313" key="5">
    <source>
        <dbReference type="Proteomes" id="UP000799424"/>
    </source>
</evidence>
<dbReference type="PANTHER" id="PTHR43477:SF1">
    <property type="entry name" value="DIHYDROANTICAPSIN 7-DEHYDROGENASE"/>
    <property type="match status" value="1"/>
</dbReference>
<sequence>MSDATKYTSKLHTSRVLVIGGSSGIGYAVAEACLEHGAHVAISSSNAQRVEAAVSKLHSSYPSKKANVHGLTVDLGSADTLESELESVLKGAAEKFGTNGRLDHVIFTAGDALATIKLQDMTMANVLQAGQVRFFAPLLLAKFLPQYLEQSYKSSYTITTGSISEKPIPDWSVVASYAGGHHAMVRNLALDLRPVRVNGISPGVVETPLWRMSDEERAKMMDVYGKKLATGRAGQPEDVAESFLGVVRDWNCTGSMVRTDGGSMLMTG</sequence>
<dbReference type="CDD" id="cd05233">
    <property type="entry name" value="SDR_c"/>
    <property type="match status" value="1"/>
</dbReference>
<comment type="similarity">
    <text evidence="1">Belongs to the short-chain dehydrogenases/reductases (SDR) family.</text>
</comment>
<dbReference type="InterPro" id="IPR002347">
    <property type="entry name" value="SDR_fam"/>
</dbReference>
<dbReference type="OrthoDB" id="294295at2759"/>
<accession>A0A6A6ZMG4</accession>
<evidence type="ECO:0000256" key="2">
    <source>
        <dbReference type="ARBA" id="ARBA00022857"/>
    </source>
</evidence>
<dbReference type="Pfam" id="PF23441">
    <property type="entry name" value="SDR"/>
    <property type="match status" value="1"/>
</dbReference>
<dbReference type="AlphaFoldDB" id="A0A6A6ZMG4"/>
<keyword evidence="2" id="KW-0521">NADP</keyword>
<dbReference type="Gene3D" id="3.40.50.720">
    <property type="entry name" value="NAD(P)-binding Rossmann-like Domain"/>
    <property type="match status" value="1"/>
</dbReference>
<gene>
    <name evidence="4" type="ORF">CC86DRAFT_302378</name>
</gene>
<dbReference type="InterPro" id="IPR051122">
    <property type="entry name" value="SDR_DHRS6-like"/>
</dbReference>
<organism evidence="4 5">
    <name type="scientific">Ophiobolus disseminans</name>
    <dbReference type="NCBI Taxonomy" id="1469910"/>
    <lineage>
        <taxon>Eukaryota</taxon>
        <taxon>Fungi</taxon>
        <taxon>Dikarya</taxon>
        <taxon>Ascomycota</taxon>
        <taxon>Pezizomycotina</taxon>
        <taxon>Dothideomycetes</taxon>
        <taxon>Pleosporomycetidae</taxon>
        <taxon>Pleosporales</taxon>
        <taxon>Pleosporineae</taxon>
        <taxon>Phaeosphaeriaceae</taxon>
        <taxon>Ophiobolus</taxon>
    </lineage>
</organism>
<dbReference type="EMBL" id="MU006236">
    <property type="protein sequence ID" value="KAF2821859.1"/>
    <property type="molecule type" value="Genomic_DNA"/>
</dbReference>
<protein>
    <submittedName>
        <fullName evidence="4">NAD(P)-binding protein</fullName>
    </submittedName>
</protein>
<evidence type="ECO:0000313" key="4">
    <source>
        <dbReference type="EMBL" id="KAF2821859.1"/>
    </source>
</evidence>
<keyword evidence="3" id="KW-0560">Oxidoreductase</keyword>
<reference evidence="4" key="1">
    <citation type="journal article" date="2020" name="Stud. Mycol.">
        <title>101 Dothideomycetes genomes: a test case for predicting lifestyles and emergence of pathogens.</title>
        <authorList>
            <person name="Haridas S."/>
            <person name="Albert R."/>
            <person name="Binder M."/>
            <person name="Bloem J."/>
            <person name="Labutti K."/>
            <person name="Salamov A."/>
            <person name="Andreopoulos B."/>
            <person name="Baker S."/>
            <person name="Barry K."/>
            <person name="Bills G."/>
            <person name="Bluhm B."/>
            <person name="Cannon C."/>
            <person name="Castanera R."/>
            <person name="Culley D."/>
            <person name="Daum C."/>
            <person name="Ezra D."/>
            <person name="Gonzalez J."/>
            <person name="Henrissat B."/>
            <person name="Kuo A."/>
            <person name="Liang C."/>
            <person name="Lipzen A."/>
            <person name="Lutzoni F."/>
            <person name="Magnuson J."/>
            <person name="Mondo S."/>
            <person name="Nolan M."/>
            <person name="Ohm R."/>
            <person name="Pangilinan J."/>
            <person name="Park H.-J."/>
            <person name="Ramirez L."/>
            <person name="Alfaro M."/>
            <person name="Sun H."/>
            <person name="Tritt A."/>
            <person name="Yoshinaga Y."/>
            <person name="Zwiers L.-H."/>
            <person name="Turgeon B."/>
            <person name="Goodwin S."/>
            <person name="Spatafora J."/>
            <person name="Crous P."/>
            <person name="Grigoriev I."/>
        </authorList>
    </citation>
    <scope>NUCLEOTIDE SEQUENCE</scope>
    <source>
        <strain evidence="4">CBS 113818</strain>
    </source>
</reference>
<keyword evidence="5" id="KW-1185">Reference proteome</keyword>
<dbReference type="InterPro" id="IPR036291">
    <property type="entry name" value="NAD(P)-bd_dom_sf"/>
</dbReference>